<sequence length="361" mass="42556">MSNNILYSEDFKALKWDDFNFNKIQINTFPVLENPDHHKNCFIFRDVLIKSIERVTNKKVFKLLFITPDYKSITKFYGISYSEEKIVFTFEIENTSPFKEWFLAINNKKEKATSTIYEFSHISFISQPESNFKDIHIYNDTGAFIEKFIPYRFIAEELAKEKADYLVPFIQLNVEEDFDIIKKEFENLLASKNLKVHPPITNDKIYLEFEREAGYAFPKLLKDFFKLHNGVEGFYFLNAQQVLEIWKEWNIEFEDWRLKELLIPAPNKNKITTKIPFEGPHHVSYLNLSFTEENDGKKLPMFMTPYWIPFLKLEDGNYAAIDFAPNILGKAGQVICFSKQKLTVQQKADSLSAFLKNLIDK</sequence>
<dbReference type="InterPro" id="IPR018958">
    <property type="entry name" value="Knr4/Smi1-like_dom"/>
</dbReference>
<keyword evidence="3" id="KW-1185">Reference proteome</keyword>
<proteinExistence type="predicted"/>
<dbReference type="Gene3D" id="3.40.1580.10">
    <property type="entry name" value="SMI1/KNR4-like"/>
    <property type="match status" value="1"/>
</dbReference>
<evidence type="ECO:0000313" key="3">
    <source>
        <dbReference type="Proteomes" id="UP000829517"/>
    </source>
</evidence>
<dbReference type="SUPFAM" id="SSF160631">
    <property type="entry name" value="SMI1/KNR4-like"/>
    <property type="match status" value="1"/>
</dbReference>
<dbReference type="RefSeq" id="WP_236959649.1">
    <property type="nucleotide sequence ID" value="NZ_JAETXX010000009.1"/>
</dbReference>
<dbReference type="InterPro" id="IPR051873">
    <property type="entry name" value="KNR4/SMI1_regulator"/>
</dbReference>
<evidence type="ECO:0000259" key="1">
    <source>
        <dbReference type="Pfam" id="PF09346"/>
    </source>
</evidence>
<evidence type="ECO:0000313" key="2">
    <source>
        <dbReference type="EMBL" id="MCF8715683.1"/>
    </source>
</evidence>
<reference evidence="2 3" key="1">
    <citation type="submission" date="2021-01" db="EMBL/GenBank/DDBJ databases">
        <title>Genome sequencing of Joostella atrarenae M1-2 (= KCTC 23194).</title>
        <authorList>
            <person name="Zakaria M.R."/>
            <person name="Lam M.Q."/>
            <person name="Chong C.S."/>
        </authorList>
    </citation>
    <scope>NUCLEOTIDE SEQUENCE [LARGE SCALE GENOMIC DNA]</scope>
    <source>
        <strain evidence="2 3">M1-2</strain>
    </source>
</reference>
<feature type="domain" description="Knr4/Smi1-like" evidence="1">
    <location>
        <begin position="200"/>
        <end position="356"/>
    </location>
</feature>
<accession>A0ABS9J5H3</accession>
<name>A0ABS9J5H3_9FLAO</name>
<dbReference type="EMBL" id="JAETXX010000009">
    <property type="protein sequence ID" value="MCF8715683.1"/>
    <property type="molecule type" value="Genomic_DNA"/>
</dbReference>
<dbReference type="PANTHER" id="PTHR47432">
    <property type="entry name" value="CELL WALL ASSEMBLY REGULATOR SMI1"/>
    <property type="match status" value="1"/>
</dbReference>
<dbReference type="PANTHER" id="PTHR47432:SF1">
    <property type="entry name" value="CELL WALL ASSEMBLY REGULATOR SMI1"/>
    <property type="match status" value="1"/>
</dbReference>
<dbReference type="InterPro" id="IPR037883">
    <property type="entry name" value="Knr4/Smi1-like_sf"/>
</dbReference>
<dbReference type="Proteomes" id="UP000829517">
    <property type="component" value="Unassembled WGS sequence"/>
</dbReference>
<comment type="caution">
    <text evidence="2">The sequence shown here is derived from an EMBL/GenBank/DDBJ whole genome shotgun (WGS) entry which is preliminary data.</text>
</comment>
<dbReference type="Pfam" id="PF09346">
    <property type="entry name" value="SMI1_KNR4"/>
    <property type="match status" value="1"/>
</dbReference>
<protein>
    <submittedName>
        <fullName evidence="2">SMI1/KNR4 family protein</fullName>
    </submittedName>
</protein>
<gene>
    <name evidence="2" type="ORF">JM658_12680</name>
</gene>
<organism evidence="2 3">
    <name type="scientific">Joostella atrarenae</name>
    <dbReference type="NCBI Taxonomy" id="679257"/>
    <lineage>
        <taxon>Bacteria</taxon>
        <taxon>Pseudomonadati</taxon>
        <taxon>Bacteroidota</taxon>
        <taxon>Flavobacteriia</taxon>
        <taxon>Flavobacteriales</taxon>
        <taxon>Flavobacteriaceae</taxon>
        <taxon>Joostella</taxon>
    </lineage>
</organism>